<dbReference type="EMBL" id="JACIET010000001">
    <property type="protein sequence ID" value="MBB4012190.1"/>
    <property type="molecule type" value="Genomic_DNA"/>
</dbReference>
<comment type="caution">
    <text evidence="2">The sequence shown here is derived from an EMBL/GenBank/DDBJ whole genome shotgun (WGS) entry which is preliminary data.</text>
</comment>
<dbReference type="InterPro" id="IPR010869">
    <property type="entry name" value="DUF1501"/>
</dbReference>
<proteinExistence type="predicted"/>
<dbReference type="Pfam" id="PF07394">
    <property type="entry name" value="DUF1501"/>
    <property type="match status" value="1"/>
</dbReference>
<feature type="signal peptide" evidence="1">
    <location>
        <begin position="1"/>
        <end position="25"/>
    </location>
</feature>
<dbReference type="RefSeq" id="WP_183633748.1">
    <property type="nucleotide sequence ID" value="NZ_BAABLE010000011.1"/>
</dbReference>
<dbReference type="PROSITE" id="PS51318">
    <property type="entry name" value="TAT"/>
    <property type="match status" value="1"/>
</dbReference>
<protein>
    <submittedName>
        <fullName evidence="2">Uncharacterized protein (DUF1501 family)</fullName>
    </submittedName>
</protein>
<dbReference type="Proteomes" id="UP000561045">
    <property type="component" value="Unassembled WGS sequence"/>
</dbReference>
<dbReference type="PANTHER" id="PTHR43737:SF1">
    <property type="entry name" value="DUF1501 DOMAIN-CONTAINING PROTEIN"/>
    <property type="match status" value="1"/>
</dbReference>
<keyword evidence="1" id="KW-0732">Signal</keyword>
<evidence type="ECO:0000256" key="1">
    <source>
        <dbReference type="SAM" id="SignalP"/>
    </source>
</evidence>
<reference evidence="2 3" key="1">
    <citation type="submission" date="2020-08" db="EMBL/GenBank/DDBJ databases">
        <title>Genomic Encyclopedia of Type Strains, Phase IV (KMG-IV): sequencing the most valuable type-strain genomes for metagenomic binning, comparative biology and taxonomic classification.</title>
        <authorList>
            <person name="Goeker M."/>
        </authorList>
    </citation>
    <scope>NUCLEOTIDE SEQUENCE [LARGE SCALE GENOMIC DNA]</scope>
    <source>
        <strain evidence="2 3">DSM 106739</strain>
    </source>
</reference>
<sequence>MQSRREFLLRSALAASAPWMSLSLAAPLWAASSATRRFVFVILRGGMDGLAAAPVIGDPAFASVRGVLAEGDAPLPLTGPYALHPKLVNLQQRFREGELALVHAVASPYRERSHFDAQQVLESGGVRPHELDSGWLGRALTLQGSRGLALASVTPLALRGARDVDSWSPSQLPTPEPDLLARIERLYAADPQLAQAFGRARALQGEGGMAEMDAAGGKRDNFVTLARAAGEFLARPNGPRVAVLEFSGWDTHANQAAAQGPLARNLGQLDQGLEALRTASGAGWRDTAVLVVSEFGRAVAPNGTRGTDHGTAGVAFVLGGAVAGGKVLGDWPGLASRDLHEGRDLRPTTDLRAVAMGLLMPQLGLGLSQARSVFPGGEALRPLEGLLRV</sequence>
<evidence type="ECO:0000313" key="3">
    <source>
        <dbReference type="Proteomes" id="UP000561045"/>
    </source>
</evidence>
<dbReference type="AlphaFoldDB" id="A0A840BGT3"/>
<evidence type="ECO:0000313" key="2">
    <source>
        <dbReference type="EMBL" id="MBB4012190.1"/>
    </source>
</evidence>
<gene>
    <name evidence="2" type="ORF">GGR36_001498</name>
</gene>
<dbReference type="PANTHER" id="PTHR43737">
    <property type="entry name" value="BLL7424 PROTEIN"/>
    <property type="match status" value="1"/>
</dbReference>
<accession>A0A840BGT3</accession>
<keyword evidence="3" id="KW-1185">Reference proteome</keyword>
<feature type="chain" id="PRO_5032937223" evidence="1">
    <location>
        <begin position="26"/>
        <end position="389"/>
    </location>
</feature>
<name>A0A840BGT3_9RHOO</name>
<organism evidence="2 3">
    <name type="scientific">Niveibacterium umoris</name>
    <dbReference type="NCBI Taxonomy" id="1193620"/>
    <lineage>
        <taxon>Bacteria</taxon>
        <taxon>Pseudomonadati</taxon>
        <taxon>Pseudomonadota</taxon>
        <taxon>Betaproteobacteria</taxon>
        <taxon>Rhodocyclales</taxon>
        <taxon>Rhodocyclaceae</taxon>
        <taxon>Niveibacterium</taxon>
    </lineage>
</organism>
<dbReference type="InterPro" id="IPR006311">
    <property type="entry name" value="TAT_signal"/>
</dbReference>